<dbReference type="Proteomes" id="UP000525652">
    <property type="component" value="Unassembled WGS sequence"/>
</dbReference>
<dbReference type="EMBL" id="JACHVA010000124">
    <property type="protein sequence ID" value="MBC2603228.1"/>
    <property type="molecule type" value="Genomic_DNA"/>
</dbReference>
<reference evidence="1 2" key="1">
    <citation type="submission" date="2020-07" db="EMBL/GenBank/DDBJ databases">
        <authorList>
            <person name="Feng X."/>
        </authorList>
    </citation>
    <scope>NUCLEOTIDE SEQUENCE [LARGE SCALE GENOMIC DNA]</scope>
    <source>
        <strain evidence="1 2">JCM14086</strain>
    </source>
</reference>
<gene>
    <name evidence="1" type="ORF">H5P30_15710</name>
</gene>
<organism evidence="1 2">
    <name type="scientific">Puniceicoccus vermicola</name>
    <dbReference type="NCBI Taxonomy" id="388746"/>
    <lineage>
        <taxon>Bacteria</taxon>
        <taxon>Pseudomonadati</taxon>
        <taxon>Verrucomicrobiota</taxon>
        <taxon>Opitutia</taxon>
        <taxon>Puniceicoccales</taxon>
        <taxon>Puniceicoccaceae</taxon>
        <taxon>Puniceicoccus</taxon>
    </lineage>
</organism>
<proteinExistence type="predicted"/>
<accession>A0A7X1E5N2</accession>
<protein>
    <submittedName>
        <fullName evidence="1">Uncharacterized protein</fullName>
    </submittedName>
</protein>
<evidence type="ECO:0000313" key="1">
    <source>
        <dbReference type="EMBL" id="MBC2603228.1"/>
    </source>
</evidence>
<name>A0A7X1E5N2_9BACT</name>
<dbReference type="RefSeq" id="WP_185693860.1">
    <property type="nucleotide sequence ID" value="NZ_JACHVA010000124.1"/>
</dbReference>
<comment type="caution">
    <text evidence="1">The sequence shown here is derived from an EMBL/GenBank/DDBJ whole genome shotgun (WGS) entry which is preliminary data.</text>
</comment>
<sequence length="93" mass="10627">MPALLFLDILVDGDRPTHFFTTVGGEAGVGFRGFVFEVADERWLRFNALRYIYLGFGGTSALLKFRVNRISSIFRTFVRELPALTPLLRKKFP</sequence>
<dbReference type="AlphaFoldDB" id="A0A7X1E5N2"/>
<evidence type="ECO:0000313" key="2">
    <source>
        <dbReference type="Proteomes" id="UP000525652"/>
    </source>
</evidence>
<keyword evidence="2" id="KW-1185">Reference proteome</keyword>